<evidence type="ECO:0000256" key="1">
    <source>
        <dbReference type="ARBA" id="ARBA00022908"/>
    </source>
</evidence>
<name>A0ABX6MDF6_9BURK</name>
<organism evidence="4 5">
    <name type="scientific">Duganella dendranthematis</name>
    <dbReference type="NCBI Taxonomy" id="2728021"/>
    <lineage>
        <taxon>Bacteria</taxon>
        <taxon>Pseudomonadati</taxon>
        <taxon>Pseudomonadota</taxon>
        <taxon>Betaproteobacteria</taxon>
        <taxon>Burkholderiales</taxon>
        <taxon>Oxalobacteraceae</taxon>
        <taxon>Telluria group</taxon>
        <taxon>Duganella</taxon>
    </lineage>
</organism>
<feature type="domain" description="Tyr recombinase" evidence="3">
    <location>
        <begin position="29"/>
        <end position="206"/>
    </location>
</feature>
<keyword evidence="2" id="KW-0233">DNA recombination</keyword>
<evidence type="ECO:0000256" key="2">
    <source>
        <dbReference type="ARBA" id="ARBA00023172"/>
    </source>
</evidence>
<dbReference type="InterPro" id="IPR002104">
    <property type="entry name" value="Integrase_catalytic"/>
</dbReference>
<gene>
    <name evidence="4" type="ORF">HH213_21135</name>
</gene>
<evidence type="ECO:0000313" key="4">
    <source>
        <dbReference type="EMBL" id="QJD92376.1"/>
    </source>
</evidence>
<dbReference type="RefSeq" id="WP_169113536.1">
    <property type="nucleotide sequence ID" value="NZ_CP051684.1"/>
</dbReference>
<evidence type="ECO:0000259" key="3">
    <source>
        <dbReference type="PROSITE" id="PS51898"/>
    </source>
</evidence>
<dbReference type="PROSITE" id="PS51898">
    <property type="entry name" value="TYR_RECOMBINASE"/>
    <property type="match status" value="1"/>
</dbReference>
<dbReference type="InterPro" id="IPR013762">
    <property type="entry name" value="Integrase-like_cat_sf"/>
</dbReference>
<protein>
    <submittedName>
        <fullName evidence="4">Site-specific integrase</fullName>
    </submittedName>
</protein>
<dbReference type="Pfam" id="PF00589">
    <property type="entry name" value="Phage_integrase"/>
    <property type="match status" value="1"/>
</dbReference>
<dbReference type="EMBL" id="CP051684">
    <property type="protein sequence ID" value="QJD92376.1"/>
    <property type="molecule type" value="Genomic_DNA"/>
</dbReference>
<dbReference type="PANTHER" id="PTHR30349">
    <property type="entry name" value="PHAGE INTEGRASE-RELATED"/>
    <property type="match status" value="1"/>
</dbReference>
<dbReference type="CDD" id="cd01189">
    <property type="entry name" value="INT_ICEBs1_C_like"/>
    <property type="match status" value="1"/>
</dbReference>
<dbReference type="SUPFAM" id="SSF56349">
    <property type="entry name" value="DNA breaking-rejoining enzymes"/>
    <property type="match status" value="1"/>
</dbReference>
<dbReference type="InterPro" id="IPR011010">
    <property type="entry name" value="DNA_brk_join_enz"/>
</dbReference>
<dbReference type="Proteomes" id="UP000503117">
    <property type="component" value="Chromosome"/>
</dbReference>
<keyword evidence="1" id="KW-0229">DNA integration</keyword>
<dbReference type="InterPro" id="IPR050090">
    <property type="entry name" value="Tyrosine_recombinase_XerCD"/>
</dbReference>
<reference evidence="4 5" key="1">
    <citation type="submission" date="2020-04" db="EMBL/GenBank/DDBJ databases">
        <title>Genome sequencing of novel species.</title>
        <authorList>
            <person name="Heo J."/>
            <person name="Kim S.-J."/>
            <person name="Kim J.-S."/>
            <person name="Hong S.-B."/>
            <person name="Kwon S.-W."/>
        </authorList>
    </citation>
    <scope>NUCLEOTIDE SEQUENCE [LARGE SCALE GENOMIC DNA]</scope>
    <source>
        <strain evidence="4 5">AF9R3</strain>
    </source>
</reference>
<evidence type="ECO:0000313" key="5">
    <source>
        <dbReference type="Proteomes" id="UP000503117"/>
    </source>
</evidence>
<accession>A0ABX6MDF6</accession>
<keyword evidence="5" id="KW-1185">Reference proteome</keyword>
<dbReference type="PANTHER" id="PTHR30349:SF36">
    <property type="entry name" value="PROPHAGE INTEGRASE INTR-RELATED"/>
    <property type="match status" value="1"/>
</dbReference>
<sequence length="206" mass="23523">MNDNLIAANPLDRVKLNRLLPKEAKRVDYEVDPFSAAEIKAIIANAKPQERNMFLFAFTTGVRPTAHTALKWSSVDLVENTVRVERARVVRITRDETKTDSGRRTIDLRRGALQALLDQRQYTLLEGDLVFHDPFHNADWQDSSRVSTKWNSVLKKAGVRHRVLYQTRHTFASTLLSSGVNLLYVAKQMGHKDTTMVHLRKMARTG</sequence>
<proteinExistence type="predicted"/>
<dbReference type="Gene3D" id="1.10.443.10">
    <property type="entry name" value="Intergrase catalytic core"/>
    <property type="match status" value="1"/>
</dbReference>